<dbReference type="SUPFAM" id="SSF53335">
    <property type="entry name" value="S-adenosyl-L-methionine-dependent methyltransferases"/>
    <property type="match status" value="1"/>
</dbReference>
<gene>
    <name evidence="8" type="ordered locus">BCG9842_B5355</name>
</gene>
<dbReference type="PROSITE" id="PS51679">
    <property type="entry name" value="SAM_MT_C5"/>
    <property type="match status" value="1"/>
</dbReference>
<evidence type="ECO:0000256" key="4">
    <source>
        <dbReference type="ARBA" id="ARBA00022747"/>
    </source>
</evidence>
<evidence type="ECO:0000256" key="3">
    <source>
        <dbReference type="ARBA" id="ARBA00022691"/>
    </source>
</evidence>
<organism evidence="8 9">
    <name type="scientific">Bacillus cereus (strain G9842)</name>
    <dbReference type="NCBI Taxonomy" id="405531"/>
    <lineage>
        <taxon>Bacteria</taxon>
        <taxon>Bacillati</taxon>
        <taxon>Bacillota</taxon>
        <taxon>Bacilli</taxon>
        <taxon>Bacillales</taxon>
        <taxon>Bacillaceae</taxon>
        <taxon>Bacillus</taxon>
        <taxon>Bacillus cereus group</taxon>
    </lineage>
</organism>
<dbReference type="RefSeq" id="WP_001024356.1">
    <property type="nucleotide sequence ID" value="NC_011772.1"/>
</dbReference>
<proteinExistence type="inferred from homology"/>
<dbReference type="GO" id="GO:0003886">
    <property type="term" value="F:DNA (cytosine-5-)-methyltransferase activity"/>
    <property type="evidence" value="ECO:0007669"/>
    <property type="project" value="UniProtKB-EC"/>
</dbReference>
<dbReference type="PROSITE" id="PS00095">
    <property type="entry name" value="C5_MTASE_2"/>
    <property type="match status" value="1"/>
</dbReference>
<dbReference type="CDD" id="cd00315">
    <property type="entry name" value="Cyt_C5_DNA_methylase"/>
    <property type="match status" value="1"/>
</dbReference>
<evidence type="ECO:0000313" key="8">
    <source>
        <dbReference type="EMBL" id="ACK97089.1"/>
    </source>
</evidence>
<keyword evidence="2 5" id="KW-0808">Transferase</keyword>
<dbReference type="NCBIfam" id="TIGR00675">
    <property type="entry name" value="dcm"/>
    <property type="match status" value="1"/>
</dbReference>
<dbReference type="GO" id="GO:0009307">
    <property type="term" value="P:DNA restriction-modification system"/>
    <property type="evidence" value="ECO:0007669"/>
    <property type="project" value="UniProtKB-KW"/>
</dbReference>
<comment type="similarity">
    <text evidence="5 6">Belongs to the class I-like SAM-binding methyltransferase superfamily. C5-methyltransferase family.</text>
</comment>
<dbReference type="PANTHER" id="PTHR10629">
    <property type="entry name" value="CYTOSINE-SPECIFIC METHYLTRANSFERASE"/>
    <property type="match status" value="1"/>
</dbReference>
<dbReference type="InterPro" id="IPR001525">
    <property type="entry name" value="C5_MeTfrase"/>
</dbReference>
<dbReference type="PROSITE" id="PS00094">
    <property type="entry name" value="C5_MTASE_1"/>
    <property type="match status" value="1"/>
</dbReference>
<keyword evidence="3 5" id="KW-0949">S-adenosyl-L-methionine</keyword>
<sequence length="313" mass="35027">MNIMKVISLFSGAGGMDLGFIQAGHEIIWANDLYEDAAETYKKNIGNHIVLKDLKEVDTNNIPDGDIVIGGFPCQGFSVANMNRSVDDERNTLYLEMLRVIQDKQPKFFVAENVKGILSLGKGAVIKMICKDFENAGYNVQYKLLNAADYGVPQTRQRVFIVGVRKDLDLTYSYPTPTHEESPTFDLFNLNALQKWVTIGEALSDIPEPDEAHNLLNHVYSQYRLKFNGYIGHRVTDPNKPSPTITARGDNKGGAVINHHPKNHRRLSVREVAIIQSFPLDYEFVGSTTSCYRQIGNAVPPLLAYYVAKEISS</sequence>
<evidence type="ECO:0000256" key="2">
    <source>
        <dbReference type="ARBA" id="ARBA00022679"/>
    </source>
</evidence>
<dbReference type="Proteomes" id="UP000006744">
    <property type="component" value="Chromosome"/>
</dbReference>
<evidence type="ECO:0000313" key="9">
    <source>
        <dbReference type="Proteomes" id="UP000006744"/>
    </source>
</evidence>
<keyword evidence="1 5" id="KW-0489">Methyltransferase</keyword>
<dbReference type="GO" id="GO:0003677">
    <property type="term" value="F:DNA binding"/>
    <property type="evidence" value="ECO:0007669"/>
    <property type="project" value="TreeGrafter"/>
</dbReference>
<dbReference type="InterPro" id="IPR031303">
    <property type="entry name" value="C5_meth_CS"/>
</dbReference>
<accession>B7IS01</accession>
<dbReference type="InterPro" id="IPR029063">
    <property type="entry name" value="SAM-dependent_MTases_sf"/>
</dbReference>
<dbReference type="EMBL" id="CP001186">
    <property type="protein sequence ID" value="ACK97089.1"/>
    <property type="molecule type" value="Genomic_DNA"/>
</dbReference>
<dbReference type="GO" id="GO:0032259">
    <property type="term" value="P:methylation"/>
    <property type="evidence" value="ECO:0007669"/>
    <property type="project" value="UniProtKB-KW"/>
</dbReference>
<dbReference type="GO" id="GO:0044027">
    <property type="term" value="P:negative regulation of gene expression via chromosomal CpG island methylation"/>
    <property type="evidence" value="ECO:0007669"/>
    <property type="project" value="TreeGrafter"/>
</dbReference>
<evidence type="ECO:0000256" key="5">
    <source>
        <dbReference type="PROSITE-ProRule" id="PRU01016"/>
    </source>
</evidence>
<comment type="catalytic activity">
    <reaction evidence="7">
        <text>a 2'-deoxycytidine in DNA + S-adenosyl-L-methionine = a 5-methyl-2'-deoxycytidine in DNA + S-adenosyl-L-homocysteine + H(+)</text>
        <dbReference type="Rhea" id="RHEA:13681"/>
        <dbReference type="Rhea" id="RHEA-COMP:11369"/>
        <dbReference type="Rhea" id="RHEA-COMP:11370"/>
        <dbReference type="ChEBI" id="CHEBI:15378"/>
        <dbReference type="ChEBI" id="CHEBI:57856"/>
        <dbReference type="ChEBI" id="CHEBI:59789"/>
        <dbReference type="ChEBI" id="CHEBI:85452"/>
        <dbReference type="ChEBI" id="CHEBI:85454"/>
        <dbReference type="EC" id="2.1.1.37"/>
    </reaction>
</comment>
<dbReference type="HOGENOM" id="CLU_006958_2_1_9"/>
<dbReference type="PRINTS" id="PR00105">
    <property type="entry name" value="C5METTRFRASE"/>
</dbReference>
<dbReference type="PANTHER" id="PTHR10629:SF52">
    <property type="entry name" value="DNA (CYTOSINE-5)-METHYLTRANSFERASE 1"/>
    <property type="match status" value="1"/>
</dbReference>
<dbReference type="InterPro" id="IPR018117">
    <property type="entry name" value="C5_DNA_meth_AS"/>
</dbReference>
<name>B7IS01_BACC2</name>
<dbReference type="EC" id="2.1.1.37" evidence="7"/>
<feature type="active site" evidence="5">
    <location>
        <position position="74"/>
    </location>
</feature>
<dbReference type="Pfam" id="PF00145">
    <property type="entry name" value="DNA_methylase"/>
    <property type="match status" value="1"/>
</dbReference>
<dbReference type="InterPro" id="IPR050390">
    <property type="entry name" value="C5-Methyltransferase"/>
</dbReference>
<dbReference type="REBASE" id="19651">
    <property type="entry name" value="M1.BceGORF5354P"/>
</dbReference>
<dbReference type="Gene3D" id="3.40.50.150">
    <property type="entry name" value="Vaccinia Virus protein VP39"/>
    <property type="match status" value="1"/>
</dbReference>
<evidence type="ECO:0000256" key="1">
    <source>
        <dbReference type="ARBA" id="ARBA00022603"/>
    </source>
</evidence>
<dbReference type="AlphaFoldDB" id="B7IS01"/>
<protein>
    <recommendedName>
        <fullName evidence="7">Cytosine-specific methyltransferase</fullName>
        <ecNumber evidence="7">2.1.1.37</ecNumber>
    </recommendedName>
</protein>
<evidence type="ECO:0000256" key="7">
    <source>
        <dbReference type="RuleBase" id="RU000417"/>
    </source>
</evidence>
<dbReference type="Gene3D" id="3.90.120.10">
    <property type="entry name" value="DNA Methylase, subunit A, domain 2"/>
    <property type="match status" value="1"/>
</dbReference>
<keyword evidence="4" id="KW-0680">Restriction system</keyword>
<dbReference type="KEGG" id="bcg:BCG9842_B5355"/>
<reference evidence="8 9" key="1">
    <citation type="submission" date="2008-10" db="EMBL/GenBank/DDBJ databases">
        <title>Genome sequence of Bacillus cereus G9842.</title>
        <authorList>
            <person name="Dodson R.J."/>
            <person name="Durkin A.S."/>
            <person name="Rosovitz M.J."/>
            <person name="Rasko D.A."/>
            <person name="Hoffmaster A."/>
            <person name="Ravel J."/>
            <person name="Sutton G."/>
        </authorList>
    </citation>
    <scope>NUCLEOTIDE SEQUENCE [LARGE SCALE GENOMIC DNA]</scope>
    <source>
        <strain evidence="8 9">G9842</strain>
    </source>
</reference>
<evidence type="ECO:0000256" key="6">
    <source>
        <dbReference type="RuleBase" id="RU000416"/>
    </source>
</evidence>